<evidence type="ECO:0000256" key="8">
    <source>
        <dbReference type="RuleBase" id="RU003357"/>
    </source>
</evidence>
<dbReference type="Pfam" id="PF00593">
    <property type="entry name" value="TonB_dep_Rec_b-barrel"/>
    <property type="match status" value="1"/>
</dbReference>
<evidence type="ECO:0000256" key="6">
    <source>
        <dbReference type="ARBA" id="ARBA00023136"/>
    </source>
</evidence>
<dbReference type="SUPFAM" id="SSF56935">
    <property type="entry name" value="Porins"/>
    <property type="match status" value="1"/>
</dbReference>
<dbReference type="RefSeq" id="WP_234863984.1">
    <property type="nucleotide sequence ID" value="NZ_JAKEVY010000001.1"/>
</dbReference>
<evidence type="ECO:0000256" key="1">
    <source>
        <dbReference type="ARBA" id="ARBA00004571"/>
    </source>
</evidence>
<dbReference type="Gene3D" id="2.40.170.20">
    <property type="entry name" value="TonB-dependent receptor, beta-barrel domain"/>
    <property type="match status" value="1"/>
</dbReference>
<dbReference type="PANTHER" id="PTHR30069:SF57">
    <property type="entry name" value="TONB-DEPENDENT RECEPTOR"/>
    <property type="match status" value="1"/>
</dbReference>
<accession>A0ABS9BEG3</accession>
<evidence type="ECO:0000259" key="10">
    <source>
        <dbReference type="Pfam" id="PF07715"/>
    </source>
</evidence>
<comment type="similarity">
    <text evidence="8">Belongs to the TonB-dependent receptor family.</text>
</comment>
<evidence type="ECO:0000256" key="2">
    <source>
        <dbReference type="ARBA" id="ARBA00022448"/>
    </source>
</evidence>
<protein>
    <submittedName>
        <fullName evidence="11">TonB-dependent receptor</fullName>
    </submittedName>
</protein>
<dbReference type="Gene3D" id="2.170.130.10">
    <property type="entry name" value="TonB-dependent receptor, plug domain"/>
    <property type="match status" value="1"/>
</dbReference>
<dbReference type="InterPro" id="IPR037066">
    <property type="entry name" value="Plug_dom_sf"/>
</dbReference>
<keyword evidence="4" id="KW-0812">Transmembrane</keyword>
<dbReference type="Pfam" id="PF07715">
    <property type="entry name" value="Plug"/>
    <property type="match status" value="1"/>
</dbReference>
<evidence type="ECO:0000256" key="3">
    <source>
        <dbReference type="ARBA" id="ARBA00022452"/>
    </source>
</evidence>
<dbReference type="EMBL" id="JAKEVY010000001">
    <property type="protein sequence ID" value="MCF1713453.1"/>
    <property type="molecule type" value="Genomic_DNA"/>
</dbReference>
<dbReference type="Pfam" id="PF13715">
    <property type="entry name" value="CarbopepD_reg_2"/>
    <property type="match status" value="1"/>
</dbReference>
<evidence type="ECO:0000313" key="11">
    <source>
        <dbReference type="EMBL" id="MCF1713453.1"/>
    </source>
</evidence>
<evidence type="ECO:0000256" key="7">
    <source>
        <dbReference type="ARBA" id="ARBA00023237"/>
    </source>
</evidence>
<comment type="subcellular location">
    <subcellularLocation>
        <location evidence="1">Cell outer membrane</location>
        <topology evidence="1">Multi-pass membrane protein</topology>
    </subcellularLocation>
</comment>
<dbReference type="InterPro" id="IPR036942">
    <property type="entry name" value="Beta-barrel_TonB_sf"/>
</dbReference>
<reference evidence="11 12" key="1">
    <citation type="submission" date="2022-01" db="EMBL/GenBank/DDBJ databases">
        <title>Flavihumibacter sp. nov., isolated from sediment of a river.</title>
        <authorList>
            <person name="Liu H."/>
        </authorList>
    </citation>
    <scope>NUCLEOTIDE SEQUENCE [LARGE SCALE GENOMIC DNA]</scope>
    <source>
        <strain evidence="11 12">RY-1</strain>
    </source>
</reference>
<dbReference type="InterPro" id="IPR000531">
    <property type="entry name" value="Beta-barrel_TonB"/>
</dbReference>
<evidence type="ECO:0000256" key="5">
    <source>
        <dbReference type="ARBA" id="ARBA00023077"/>
    </source>
</evidence>
<feature type="domain" description="TonB-dependent receptor-like beta-barrel" evidence="9">
    <location>
        <begin position="326"/>
        <end position="734"/>
    </location>
</feature>
<keyword evidence="11" id="KW-0675">Receptor</keyword>
<name>A0ABS9BEG3_9BACT</name>
<keyword evidence="12" id="KW-1185">Reference proteome</keyword>
<sequence>MAQTTGSISGTILDRNTQKPVIGASVEVQPSKTGTITDSLGRFRITGLTPGSYSLSITAIGFADKTLTNLVITSGNENNLNIELDPAGTNLSEVVVSGKRASARATSLESPLSIQRLTTEEIKANPGGNFDISRVIQSLPGVGGGVGGGGFRNDIIIRGGAPSENVFYLDGIEVPLINHFGTQGSGGGPQGILNVSFIEDVKLSSSAFDARYDNALSSVFQFKQKNGNPNRLQGNIRLSATELAATFDGPISPKTTFLASARRSYLQLLFQALDLPIRPNYWDFQFKTNTRINDKTTLQVLGIGAIDEFRFAAPKEATPEKLYAVNSSPLINQWNYTVGASLKRLTDRGFWTLSLSRNTLNNRADKYEDNDNPSEGTRTFRINSQETENKLRFDQTVSIDKWKITYGASAQYVQFGNDFYQLFRPALTDEQGNQIQPAEELRTDTQLDFLRYGAFVQTGRRFWEDRLAISAGMRVDGNSADNSVANPLKQWSPRISASLALAPDWNFSASYGLYYRLPSYTQLAFEASQTGMMNPGDYIRSRHLVAGFEWLPSNNTRFTLEGFYKKYSNYPISILDGISLANKGTEFGAVGNEPVVQDGEGKAYGIEFFAQQKLSKRFFGVLSYTFYRSEFTGLNSEWIRSSWDNRHLLSLTAGYKLNRNWEIGLKFRYQGAAPYTPFDLTASQLNYLTLGTGVFDFSQTNTLELPAFHASDIRIDKKWNLRRFTLDLYLDIQNWYNSKNPGIPQYTFQRTADNSGFQTTDGQPIRQNGSNGIPVILANNDGRLLPTLGFIVEF</sequence>
<keyword evidence="7" id="KW-0998">Cell outer membrane</keyword>
<keyword evidence="3" id="KW-1134">Transmembrane beta strand</keyword>
<dbReference type="InterPro" id="IPR039426">
    <property type="entry name" value="TonB-dep_rcpt-like"/>
</dbReference>
<comment type="caution">
    <text evidence="11">The sequence shown here is derived from an EMBL/GenBank/DDBJ whole genome shotgun (WGS) entry which is preliminary data.</text>
</comment>
<dbReference type="SUPFAM" id="SSF49464">
    <property type="entry name" value="Carboxypeptidase regulatory domain-like"/>
    <property type="match status" value="1"/>
</dbReference>
<keyword evidence="5 8" id="KW-0798">TonB box</keyword>
<evidence type="ECO:0000259" key="9">
    <source>
        <dbReference type="Pfam" id="PF00593"/>
    </source>
</evidence>
<dbReference type="InterPro" id="IPR012910">
    <property type="entry name" value="Plug_dom"/>
</dbReference>
<keyword evidence="2" id="KW-0813">Transport</keyword>
<feature type="domain" description="TonB-dependent receptor plug" evidence="10">
    <location>
        <begin position="109"/>
        <end position="213"/>
    </location>
</feature>
<gene>
    <name evidence="11" type="ORF">L0U88_02275</name>
</gene>
<proteinExistence type="inferred from homology"/>
<dbReference type="Gene3D" id="2.60.40.1120">
    <property type="entry name" value="Carboxypeptidase-like, regulatory domain"/>
    <property type="match status" value="1"/>
</dbReference>
<dbReference type="Proteomes" id="UP001200145">
    <property type="component" value="Unassembled WGS sequence"/>
</dbReference>
<evidence type="ECO:0000256" key="4">
    <source>
        <dbReference type="ARBA" id="ARBA00022692"/>
    </source>
</evidence>
<keyword evidence="6 8" id="KW-0472">Membrane</keyword>
<dbReference type="InterPro" id="IPR008969">
    <property type="entry name" value="CarboxyPept-like_regulatory"/>
</dbReference>
<organism evidence="11 12">
    <name type="scientific">Flavihumibacter fluminis</name>
    <dbReference type="NCBI Taxonomy" id="2909236"/>
    <lineage>
        <taxon>Bacteria</taxon>
        <taxon>Pseudomonadati</taxon>
        <taxon>Bacteroidota</taxon>
        <taxon>Chitinophagia</taxon>
        <taxon>Chitinophagales</taxon>
        <taxon>Chitinophagaceae</taxon>
        <taxon>Flavihumibacter</taxon>
    </lineage>
</organism>
<evidence type="ECO:0000313" key="12">
    <source>
        <dbReference type="Proteomes" id="UP001200145"/>
    </source>
</evidence>
<dbReference type="PANTHER" id="PTHR30069">
    <property type="entry name" value="TONB-DEPENDENT OUTER MEMBRANE RECEPTOR"/>
    <property type="match status" value="1"/>
</dbReference>